<dbReference type="InterPro" id="IPR036021">
    <property type="entry name" value="Tungsten_al_ferr_oxy-like_C"/>
</dbReference>
<protein>
    <recommendedName>
        <fullName evidence="9">Aldehyde ferredoxin oxidoreductase N-terminal domain-containing protein</fullName>
    </recommendedName>
</protein>
<organism evidence="10 11">
    <name type="scientific">candidate division MSBL1 archaeon SCGC-AAA259B11</name>
    <dbReference type="NCBI Taxonomy" id="1698260"/>
    <lineage>
        <taxon>Archaea</taxon>
        <taxon>Methanobacteriati</taxon>
        <taxon>Methanobacteriota</taxon>
        <taxon>candidate division MSBL1</taxon>
    </lineage>
</organism>
<dbReference type="Gene3D" id="1.10.599.10">
    <property type="entry name" value="Aldehyde Ferredoxin Oxidoreductase Protein, subunit A, domain 3"/>
    <property type="match status" value="1"/>
</dbReference>
<gene>
    <name evidence="10" type="ORF">AKJ61_01295</name>
</gene>
<dbReference type="Proteomes" id="UP000070184">
    <property type="component" value="Unassembled WGS sequence"/>
</dbReference>
<evidence type="ECO:0000256" key="8">
    <source>
        <dbReference type="ARBA" id="ARBA00049934"/>
    </source>
</evidence>
<dbReference type="InterPro" id="IPR001203">
    <property type="entry name" value="OxRdtase_Ald_Fedxn_C"/>
</dbReference>
<keyword evidence="3" id="KW-0004">4Fe-4S</keyword>
<dbReference type="GO" id="GO:0051539">
    <property type="term" value="F:4 iron, 4 sulfur cluster binding"/>
    <property type="evidence" value="ECO:0007669"/>
    <property type="project" value="UniProtKB-KW"/>
</dbReference>
<comment type="caution">
    <text evidence="10">The sequence shown here is derived from an EMBL/GenBank/DDBJ whole genome shotgun (WGS) entry which is preliminary data.</text>
</comment>
<dbReference type="Gene3D" id="1.10.569.10">
    <property type="entry name" value="Aldehyde Ferredoxin Oxidoreductase Protein, subunit A, domain 2"/>
    <property type="match status" value="1"/>
</dbReference>
<keyword evidence="5" id="KW-0560">Oxidoreductase</keyword>
<accession>A0A133U7G7</accession>
<keyword evidence="11" id="KW-1185">Reference proteome</keyword>
<keyword evidence="7" id="KW-0411">Iron-sulfur</keyword>
<dbReference type="Pfam" id="PF01314">
    <property type="entry name" value="AFOR_C"/>
    <property type="match status" value="1"/>
</dbReference>
<dbReference type="InterPro" id="IPR051919">
    <property type="entry name" value="W-dependent_AOR"/>
</dbReference>
<evidence type="ECO:0000259" key="9">
    <source>
        <dbReference type="SMART" id="SM00790"/>
    </source>
</evidence>
<dbReference type="GO" id="GO:0016625">
    <property type="term" value="F:oxidoreductase activity, acting on the aldehyde or oxo group of donors, iron-sulfur protein as acceptor"/>
    <property type="evidence" value="ECO:0007669"/>
    <property type="project" value="InterPro"/>
</dbReference>
<dbReference type="PANTHER" id="PTHR30038">
    <property type="entry name" value="ALDEHYDE FERREDOXIN OXIDOREDUCTASE"/>
    <property type="match status" value="1"/>
</dbReference>
<comment type="cofactor">
    <cofactor evidence="8">
        <name>tungstopterin</name>
        <dbReference type="ChEBI" id="CHEBI:30402"/>
    </cofactor>
</comment>
<dbReference type="InterPro" id="IPR013985">
    <property type="entry name" value="Ald_Fedxn_OxRdtase_dom3"/>
</dbReference>
<dbReference type="GO" id="GO:0009055">
    <property type="term" value="F:electron transfer activity"/>
    <property type="evidence" value="ECO:0007669"/>
    <property type="project" value="InterPro"/>
</dbReference>
<sequence length="621" mass="68222">MELKRGYQGEILRLNLDAQKFEIENLDPETAENFVGGAGLGIKYLYDEVDPKVDPLGEENKLIFSPGPLTGTSSPSASRMSVTGKSPLTSCVGMSTVGGDFPAEVKFAGFDAIIVEGCLDDPGYIHIDEGEVEFKDADDLWGASTFDSQEFIKRDFGDNVEIACIGPAGENLSKMGCIICGRRAAGRKGLGAVMGSKNLKAIAVEGDEEVEIYDEDEFREATGELLKAMKDSEVLYPTFSPHGTSMVVEVADELGILPAENWRSTGEFPSEGLYSGSQKDYRIRMEACYNCPVACSQVRLVEEGPYQGELSEGPEFETTYSLGTGVGVDYYPAIIAGDRMCDFYGLDTISTGVTIGFAMELFERGIIAEEDTDGLELNFGNHQAVLELIQKIAFRDGFGDLLAEGSREVAKRIGEDSLRYAMQVKGLELPGYDVRGAKAHGLNYATSYTGADHNRGYAFQEIFGIPVPEEVDRMETEGKGELTKWNQDIRTVTCDCSPLCVFILDTSIPGRADEIMSSLVNSATGLDHTPESFFKIGERINNLARAFNVQVGYTREDDTLPQRILEEGIEKGGSKGQSISKEELEEMKDEYYEERGWNEKGIPTQEKLKELELDYVIDDLQ</sequence>
<dbReference type="SUPFAM" id="SSF56228">
    <property type="entry name" value="Aldehyde ferredoxin oxidoreductase, N-terminal domain"/>
    <property type="match status" value="1"/>
</dbReference>
<dbReference type="InterPro" id="IPR036503">
    <property type="entry name" value="Ald_Fedxn_OxRdtase_N_sf"/>
</dbReference>
<dbReference type="InterPro" id="IPR013983">
    <property type="entry name" value="Ald_Fedxn_OxRdtase_N"/>
</dbReference>
<evidence type="ECO:0000256" key="6">
    <source>
        <dbReference type="ARBA" id="ARBA00023004"/>
    </source>
</evidence>
<keyword evidence="4" id="KW-0479">Metal-binding</keyword>
<evidence type="ECO:0000313" key="11">
    <source>
        <dbReference type="Proteomes" id="UP000070184"/>
    </source>
</evidence>
<evidence type="ECO:0000256" key="2">
    <source>
        <dbReference type="ARBA" id="ARBA00011032"/>
    </source>
</evidence>
<dbReference type="EMBL" id="LHXK01000011">
    <property type="protein sequence ID" value="KXA90155.1"/>
    <property type="molecule type" value="Genomic_DNA"/>
</dbReference>
<dbReference type="Pfam" id="PF02730">
    <property type="entry name" value="AFOR_N"/>
    <property type="match status" value="1"/>
</dbReference>
<comment type="similarity">
    <text evidence="2">Belongs to the AOR/FOR family.</text>
</comment>
<evidence type="ECO:0000313" key="10">
    <source>
        <dbReference type="EMBL" id="KXA90155.1"/>
    </source>
</evidence>
<comment type="cofactor">
    <cofactor evidence="1">
        <name>[4Fe-4S] cluster</name>
        <dbReference type="ChEBI" id="CHEBI:49883"/>
    </cofactor>
</comment>
<name>A0A133U7G7_9EURY</name>
<evidence type="ECO:0000256" key="7">
    <source>
        <dbReference type="ARBA" id="ARBA00023014"/>
    </source>
</evidence>
<dbReference type="GO" id="GO:0046872">
    <property type="term" value="F:metal ion binding"/>
    <property type="evidence" value="ECO:0007669"/>
    <property type="project" value="UniProtKB-KW"/>
</dbReference>
<dbReference type="SMART" id="SM00790">
    <property type="entry name" value="AFOR_N"/>
    <property type="match status" value="1"/>
</dbReference>
<evidence type="ECO:0000256" key="1">
    <source>
        <dbReference type="ARBA" id="ARBA00001966"/>
    </source>
</evidence>
<evidence type="ECO:0000256" key="3">
    <source>
        <dbReference type="ARBA" id="ARBA00022485"/>
    </source>
</evidence>
<feature type="domain" description="Aldehyde ferredoxin oxidoreductase N-terminal" evidence="9">
    <location>
        <begin position="7"/>
        <end position="208"/>
    </location>
</feature>
<evidence type="ECO:0000256" key="5">
    <source>
        <dbReference type="ARBA" id="ARBA00023002"/>
    </source>
</evidence>
<dbReference type="Gene3D" id="3.60.9.10">
    <property type="entry name" value="Aldehyde ferredoxin oxidoreductase, N-terminal domain"/>
    <property type="match status" value="1"/>
</dbReference>
<dbReference type="InterPro" id="IPR013984">
    <property type="entry name" value="Ald_Fedxn_OxRdtase_dom2"/>
</dbReference>
<evidence type="ECO:0000256" key="4">
    <source>
        <dbReference type="ARBA" id="ARBA00022723"/>
    </source>
</evidence>
<proteinExistence type="inferred from homology"/>
<dbReference type="AlphaFoldDB" id="A0A133U7G7"/>
<reference evidence="10 11" key="1">
    <citation type="journal article" date="2016" name="Sci. Rep.">
        <title>Metabolic traits of an uncultured archaeal lineage -MSBL1- from brine pools of the Red Sea.</title>
        <authorList>
            <person name="Mwirichia R."/>
            <person name="Alam I."/>
            <person name="Rashid M."/>
            <person name="Vinu M."/>
            <person name="Ba-Alawi W."/>
            <person name="Anthony Kamau A."/>
            <person name="Kamanda Ngugi D."/>
            <person name="Goker M."/>
            <person name="Klenk H.P."/>
            <person name="Bajic V."/>
            <person name="Stingl U."/>
        </authorList>
    </citation>
    <scope>NUCLEOTIDE SEQUENCE [LARGE SCALE GENOMIC DNA]</scope>
    <source>
        <strain evidence="10">SCGC-AAA259B11</strain>
    </source>
</reference>
<dbReference type="SUPFAM" id="SSF48310">
    <property type="entry name" value="Aldehyde ferredoxin oxidoreductase, C-terminal domains"/>
    <property type="match status" value="1"/>
</dbReference>
<dbReference type="PATRIC" id="fig|1698260.3.peg.83"/>
<keyword evidence="6" id="KW-0408">Iron</keyword>
<dbReference type="PANTHER" id="PTHR30038:SF0">
    <property type="entry name" value="TUNGSTEN-CONTAINING ALDEHYDE FERREDOXIN OXIDOREDUCTASE"/>
    <property type="match status" value="1"/>
</dbReference>